<dbReference type="InterPro" id="IPR024079">
    <property type="entry name" value="MetalloPept_cat_dom_sf"/>
</dbReference>
<protein>
    <recommendedName>
        <fullName evidence="1">Peptidase M12B domain-containing protein</fullName>
    </recommendedName>
</protein>
<organism evidence="2 3">
    <name type="scientific">Mya arenaria</name>
    <name type="common">Soft-shell clam</name>
    <dbReference type="NCBI Taxonomy" id="6604"/>
    <lineage>
        <taxon>Eukaryota</taxon>
        <taxon>Metazoa</taxon>
        <taxon>Spiralia</taxon>
        <taxon>Lophotrochozoa</taxon>
        <taxon>Mollusca</taxon>
        <taxon>Bivalvia</taxon>
        <taxon>Autobranchia</taxon>
        <taxon>Heteroconchia</taxon>
        <taxon>Euheterodonta</taxon>
        <taxon>Imparidentia</taxon>
        <taxon>Neoheterodontei</taxon>
        <taxon>Myida</taxon>
        <taxon>Myoidea</taxon>
        <taxon>Myidae</taxon>
        <taxon>Mya</taxon>
    </lineage>
</organism>
<dbReference type="Pfam" id="PF01421">
    <property type="entry name" value="Reprolysin"/>
    <property type="match status" value="1"/>
</dbReference>
<sequence>MFSAADVTERIKEKKSDRQRREADDVYEIEVLAVVDFSLYRHWLTKASERGAVTRIQTDQEAKRLIRQYYALIINGNSASSSWTEQRRINTKPISVDGDDVLDDFTKWCKRSDGQLPEHDHAMLFTRYNLTYIYGKGRLGDGLGVAHISKLCTGDQQSLIEDSFEEDVGETCAHELGHRFAILDAALLTKDLKWKNKGEKTDIMCDMSSQYNAVVEKNRKIQIIPCGVMSLYDNNEPNLAPMSHE</sequence>
<feature type="domain" description="Peptidase M12B" evidence="1">
    <location>
        <begin position="83"/>
        <end position="182"/>
    </location>
</feature>
<name>A0ABY7FFR7_MYAAR</name>
<accession>A0ABY7FFR7</accession>
<gene>
    <name evidence="2" type="ORF">MAR_001680</name>
</gene>
<evidence type="ECO:0000313" key="2">
    <source>
        <dbReference type="EMBL" id="WAR19842.1"/>
    </source>
</evidence>
<evidence type="ECO:0000313" key="3">
    <source>
        <dbReference type="Proteomes" id="UP001164746"/>
    </source>
</evidence>
<dbReference type="InterPro" id="IPR001590">
    <property type="entry name" value="Peptidase_M12B"/>
</dbReference>
<dbReference type="PANTHER" id="PTHR11905:SF159">
    <property type="entry name" value="ADAM METALLOPROTEASE"/>
    <property type="match status" value="1"/>
</dbReference>
<keyword evidence="3" id="KW-1185">Reference proteome</keyword>
<proteinExistence type="predicted"/>
<dbReference type="PANTHER" id="PTHR11905">
    <property type="entry name" value="ADAM A DISINTEGRIN AND METALLOPROTEASE DOMAIN"/>
    <property type="match status" value="1"/>
</dbReference>
<evidence type="ECO:0000259" key="1">
    <source>
        <dbReference type="Pfam" id="PF01421"/>
    </source>
</evidence>
<dbReference type="Gene3D" id="3.40.390.10">
    <property type="entry name" value="Collagenase (Catalytic Domain)"/>
    <property type="match status" value="1"/>
</dbReference>
<dbReference type="EMBL" id="CP111022">
    <property type="protein sequence ID" value="WAR19842.1"/>
    <property type="molecule type" value="Genomic_DNA"/>
</dbReference>
<dbReference type="Proteomes" id="UP001164746">
    <property type="component" value="Chromosome 11"/>
</dbReference>
<dbReference type="SUPFAM" id="SSF55486">
    <property type="entry name" value="Metalloproteases ('zincins'), catalytic domain"/>
    <property type="match status" value="1"/>
</dbReference>
<reference evidence="2" key="1">
    <citation type="submission" date="2022-11" db="EMBL/GenBank/DDBJ databases">
        <title>Centuries of genome instability and evolution in soft-shell clam transmissible cancer (bioRxiv).</title>
        <authorList>
            <person name="Hart S.F.M."/>
            <person name="Yonemitsu M.A."/>
            <person name="Giersch R.M."/>
            <person name="Beal B.F."/>
            <person name="Arriagada G."/>
            <person name="Davis B.W."/>
            <person name="Ostrander E.A."/>
            <person name="Goff S.P."/>
            <person name="Metzger M.J."/>
        </authorList>
    </citation>
    <scope>NUCLEOTIDE SEQUENCE</scope>
    <source>
        <strain evidence="2">MELC-2E11</strain>
        <tissue evidence="2">Siphon/mantle</tissue>
    </source>
</reference>